<evidence type="ECO:0000256" key="1">
    <source>
        <dbReference type="ARBA" id="ARBA00001971"/>
    </source>
</evidence>
<evidence type="ECO:0000256" key="13">
    <source>
        <dbReference type="PIRSR" id="PIRSR602401-1"/>
    </source>
</evidence>
<comment type="cofactor">
    <cofactor evidence="1 13">
        <name>heme</name>
        <dbReference type="ChEBI" id="CHEBI:30413"/>
    </cofactor>
</comment>
<dbReference type="PANTHER" id="PTHR46300">
    <property type="entry name" value="P450, PUTATIVE (EUROFUNG)-RELATED-RELATED"/>
    <property type="match status" value="1"/>
</dbReference>
<dbReference type="PROSITE" id="PS00086">
    <property type="entry name" value="CYTOCHROME_P450"/>
    <property type="match status" value="1"/>
</dbReference>
<dbReference type="PRINTS" id="PR00463">
    <property type="entry name" value="EP450I"/>
</dbReference>
<dbReference type="GO" id="GO:0020037">
    <property type="term" value="F:heme binding"/>
    <property type="evidence" value="ECO:0007669"/>
    <property type="project" value="InterPro"/>
</dbReference>
<dbReference type="PRINTS" id="PR00385">
    <property type="entry name" value="P450"/>
</dbReference>
<evidence type="ECO:0000256" key="7">
    <source>
        <dbReference type="ARBA" id="ARBA00022723"/>
    </source>
</evidence>
<keyword evidence="5 13" id="KW-0349">Heme</keyword>
<dbReference type="EMBL" id="KV722518">
    <property type="protein sequence ID" value="OCH86632.1"/>
    <property type="molecule type" value="Genomic_DNA"/>
</dbReference>
<evidence type="ECO:0000256" key="9">
    <source>
        <dbReference type="ARBA" id="ARBA00023002"/>
    </source>
</evidence>
<dbReference type="CDD" id="cd11065">
    <property type="entry name" value="CYP64-like"/>
    <property type="match status" value="1"/>
</dbReference>
<evidence type="ECO:0000256" key="8">
    <source>
        <dbReference type="ARBA" id="ARBA00022989"/>
    </source>
</evidence>
<evidence type="ECO:0000256" key="10">
    <source>
        <dbReference type="ARBA" id="ARBA00023004"/>
    </source>
</evidence>
<keyword evidence="9 14" id="KW-0560">Oxidoreductase</keyword>
<dbReference type="InterPro" id="IPR001128">
    <property type="entry name" value="Cyt_P450"/>
</dbReference>
<evidence type="ECO:0000313" key="16">
    <source>
        <dbReference type="Proteomes" id="UP000250043"/>
    </source>
</evidence>
<evidence type="ECO:0000256" key="2">
    <source>
        <dbReference type="ARBA" id="ARBA00004167"/>
    </source>
</evidence>
<proteinExistence type="inferred from homology"/>
<evidence type="ECO:0000256" key="5">
    <source>
        <dbReference type="ARBA" id="ARBA00022617"/>
    </source>
</evidence>
<comment type="subcellular location">
    <subcellularLocation>
        <location evidence="2">Membrane</location>
        <topology evidence="2">Single-pass membrane protein</topology>
    </subcellularLocation>
</comment>
<gene>
    <name evidence="15" type="ORF">OBBRIDRAFT_797005</name>
</gene>
<comment type="similarity">
    <text evidence="4 14">Belongs to the cytochrome P450 family.</text>
</comment>
<keyword evidence="7 13" id="KW-0479">Metal-binding</keyword>
<dbReference type="Pfam" id="PF00067">
    <property type="entry name" value="p450"/>
    <property type="match status" value="1"/>
</dbReference>
<evidence type="ECO:0000256" key="4">
    <source>
        <dbReference type="ARBA" id="ARBA00010617"/>
    </source>
</evidence>
<dbReference type="PANTHER" id="PTHR46300:SF7">
    <property type="entry name" value="P450, PUTATIVE (EUROFUNG)-RELATED"/>
    <property type="match status" value="1"/>
</dbReference>
<dbReference type="AlphaFoldDB" id="A0A8E2ATX8"/>
<keyword evidence="16" id="KW-1185">Reference proteome</keyword>
<dbReference type="InterPro" id="IPR002401">
    <property type="entry name" value="Cyt_P450_E_grp-I"/>
</dbReference>
<keyword evidence="10 13" id="KW-0408">Iron</keyword>
<dbReference type="GO" id="GO:0005506">
    <property type="term" value="F:iron ion binding"/>
    <property type="evidence" value="ECO:0007669"/>
    <property type="project" value="InterPro"/>
</dbReference>
<sequence>MEVAFVAFGVTAVVIAVWALFLKRPSHPYPPGPSRLPLIGNLLDWPFESGWVKFTQWAHEYGDIVHIEILGMHIAILNTYEVSQALLSQSMYSDRPYLAMAGDLMGFLPSIILAPYGDHWKAMRKLTQKYLNKSASRAFWDSQVADARLLLRMLLDRPEDYRILIPYVVGKNIVENAYGLQIDSPSSKYIRLSKQTHDSIQHAVMPGSFVVDVFPILRHIPAWFPGAGFKKLARIARARGVEMVNGAFNEVKQTMAQGKARDSLAATLLRDTSQKQGSDEEYEHTVMWAVGSLYGAGTESNASSLATFLMMMAMHPDIQAKAHEELDRVVGSERLPAMDDRESLPYIDAIVKETLRYHPPTPMGIAHRLLKDDVYEGYYLPKGCIVLSNIWGMSRDARRYQDPSSFRPERFLQTSEGGGEPDPTAQVFGFGRRACPGTHYSLATLYITIASLLATYDIKMPEKTGAEQPGGPGFTGGFVSHPKKFSCQISPRSPAAEALIRASKD</sequence>
<feature type="binding site" description="axial binding residue" evidence="13">
    <location>
        <position position="435"/>
    </location>
    <ligand>
        <name>heme</name>
        <dbReference type="ChEBI" id="CHEBI:30413"/>
    </ligand>
    <ligandPart>
        <name>Fe</name>
        <dbReference type="ChEBI" id="CHEBI:18248"/>
    </ligandPart>
</feature>
<name>A0A8E2ATX8_9APHY</name>
<dbReference type="Gene3D" id="1.10.630.10">
    <property type="entry name" value="Cytochrome P450"/>
    <property type="match status" value="1"/>
</dbReference>
<evidence type="ECO:0000256" key="3">
    <source>
        <dbReference type="ARBA" id="ARBA00005179"/>
    </source>
</evidence>
<evidence type="ECO:0000256" key="11">
    <source>
        <dbReference type="ARBA" id="ARBA00023033"/>
    </source>
</evidence>
<keyword evidence="8" id="KW-1133">Transmembrane helix</keyword>
<dbReference type="GO" id="GO:0004497">
    <property type="term" value="F:monooxygenase activity"/>
    <property type="evidence" value="ECO:0007669"/>
    <property type="project" value="UniProtKB-KW"/>
</dbReference>
<keyword evidence="12" id="KW-0472">Membrane</keyword>
<dbReference type="GO" id="GO:0016705">
    <property type="term" value="F:oxidoreductase activity, acting on paired donors, with incorporation or reduction of molecular oxygen"/>
    <property type="evidence" value="ECO:0007669"/>
    <property type="project" value="InterPro"/>
</dbReference>
<keyword evidence="11 14" id="KW-0503">Monooxygenase</keyword>
<protein>
    <submittedName>
        <fullName evidence="15">Cytochrome P450</fullName>
    </submittedName>
</protein>
<dbReference type="Proteomes" id="UP000250043">
    <property type="component" value="Unassembled WGS sequence"/>
</dbReference>
<dbReference type="InterPro" id="IPR036396">
    <property type="entry name" value="Cyt_P450_sf"/>
</dbReference>
<evidence type="ECO:0000256" key="12">
    <source>
        <dbReference type="ARBA" id="ARBA00023136"/>
    </source>
</evidence>
<organism evidence="15 16">
    <name type="scientific">Obba rivulosa</name>
    <dbReference type="NCBI Taxonomy" id="1052685"/>
    <lineage>
        <taxon>Eukaryota</taxon>
        <taxon>Fungi</taxon>
        <taxon>Dikarya</taxon>
        <taxon>Basidiomycota</taxon>
        <taxon>Agaricomycotina</taxon>
        <taxon>Agaricomycetes</taxon>
        <taxon>Polyporales</taxon>
        <taxon>Gelatoporiaceae</taxon>
        <taxon>Obba</taxon>
    </lineage>
</organism>
<dbReference type="SUPFAM" id="SSF48264">
    <property type="entry name" value="Cytochrome P450"/>
    <property type="match status" value="1"/>
</dbReference>
<reference evidence="15 16" key="1">
    <citation type="submission" date="2016-07" db="EMBL/GenBank/DDBJ databases">
        <title>Draft genome of the white-rot fungus Obba rivulosa 3A-2.</title>
        <authorList>
            <consortium name="DOE Joint Genome Institute"/>
            <person name="Miettinen O."/>
            <person name="Riley R."/>
            <person name="Acob R."/>
            <person name="Barry K."/>
            <person name="Cullen D."/>
            <person name="De Vries R."/>
            <person name="Hainaut M."/>
            <person name="Hatakka A."/>
            <person name="Henrissat B."/>
            <person name="Hilden K."/>
            <person name="Kuo R."/>
            <person name="Labutti K."/>
            <person name="Lipzen A."/>
            <person name="Makela M.R."/>
            <person name="Sandor L."/>
            <person name="Spatafora J.W."/>
            <person name="Grigoriev I.V."/>
            <person name="Hibbett D.S."/>
        </authorList>
    </citation>
    <scope>NUCLEOTIDE SEQUENCE [LARGE SCALE GENOMIC DNA]</scope>
    <source>
        <strain evidence="15 16">3A-2</strain>
    </source>
</reference>
<evidence type="ECO:0000313" key="15">
    <source>
        <dbReference type="EMBL" id="OCH86632.1"/>
    </source>
</evidence>
<dbReference type="OrthoDB" id="2789670at2759"/>
<evidence type="ECO:0000256" key="14">
    <source>
        <dbReference type="RuleBase" id="RU000461"/>
    </source>
</evidence>
<dbReference type="InterPro" id="IPR050364">
    <property type="entry name" value="Cytochrome_P450_fung"/>
</dbReference>
<comment type="pathway">
    <text evidence="3">Secondary metabolite biosynthesis.</text>
</comment>
<accession>A0A8E2ATX8</accession>
<dbReference type="InterPro" id="IPR017972">
    <property type="entry name" value="Cyt_P450_CS"/>
</dbReference>
<dbReference type="GO" id="GO:0016020">
    <property type="term" value="C:membrane"/>
    <property type="evidence" value="ECO:0007669"/>
    <property type="project" value="UniProtKB-SubCell"/>
</dbReference>
<evidence type="ECO:0000256" key="6">
    <source>
        <dbReference type="ARBA" id="ARBA00022692"/>
    </source>
</evidence>
<keyword evidence="6" id="KW-0812">Transmembrane</keyword>